<keyword evidence="2" id="KW-1185">Reference proteome</keyword>
<name>A0A1J1IJU1_9DIPT</name>
<evidence type="ECO:0000313" key="1">
    <source>
        <dbReference type="EMBL" id="CRL00499.1"/>
    </source>
</evidence>
<accession>A0A1J1IJU1</accession>
<sequence>MSFPANDGSSDRKQRKLSTNFCFAFQNFQEQSKKYENKLQTSYVRFIMLQGIDFLDVCE</sequence>
<dbReference type="EMBL" id="CVRI01000054">
    <property type="protein sequence ID" value="CRL00499.1"/>
    <property type="molecule type" value="Genomic_DNA"/>
</dbReference>
<protein>
    <submittedName>
        <fullName evidence="1">CLUMA_CG013760, isoform A</fullName>
    </submittedName>
</protein>
<proteinExistence type="predicted"/>
<reference evidence="1 2" key="1">
    <citation type="submission" date="2015-04" db="EMBL/GenBank/DDBJ databases">
        <authorList>
            <person name="Syromyatnikov M.Y."/>
            <person name="Popov V.N."/>
        </authorList>
    </citation>
    <scope>NUCLEOTIDE SEQUENCE [LARGE SCALE GENOMIC DNA]</scope>
</reference>
<organism evidence="1 2">
    <name type="scientific">Clunio marinus</name>
    <dbReference type="NCBI Taxonomy" id="568069"/>
    <lineage>
        <taxon>Eukaryota</taxon>
        <taxon>Metazoa</taxon>
        <taxon>Ecdysozoa</taxon>
        <taxon>Arthropoda</taxon>
        <taxon>Hexapoda</taxon>
        <taxon>Insecta</taxon>
        <taxon>Pterygota</taxon>
        <taxon>Neoptera</taxon>
        <taxon>Endopterygota</taxon>
        <taxon>Diptera</taxon>
        <taxon>Nematocera</taxon>
        <taxon>Chironomoidea</taxon>
        <taxon>Chironomidae</taxon>
        <taxon>Clunio</taxon>
    </lineage>
</organism>
<evidence type="ECO:0000313" key="2">
    <source>
        <dbReference type="Proteomes" id="UP000183832"/>
    </source>
</evidence>
<gene>
    <name evidence="1" type="ORF">CLUMA_CG013760</name>
</gene>
<dbReference type="AlphaFoldDB" id="A0A1J1IJU1"/>
<dbReference type="Proteomes" id="UP000183832">
    <property type="component" value="Unassembled WGS sequence"/>
</dbReference>